<evidence type="ECO:0000256" key="1">
    <source>
        <dbReference type="SAM" id="MobiDB-lite"/>
    </source>
</evidence>
<accession>A0A161XXV0</accession>
<comment type="caution">
    <text evidence="2">The sequence shown here is derived from an EMBL/GenBank/DDBJ whole genome shotgun (WGS) entry which is preliminary data.</text>
</comment>
<organism evidence="2 3">
    <name type="scientific">Colletotrichum incanum</name>
    <name type="common">Soybean anthracnose fungus</name>
    <dbReference type="NCBI Taxonomy" id="1573173"/>
    <lineage>
        <taxon>Eukaryota</taxon>
        <taxon>Fungi</taxon>
        <taxon>Dikarya</taxon>
        <taxon>Ascomycota</taxon>
        <taxon>Pezizomycotina</taxon>
        <taxon>Sordariomycetes</taxon>
        <taxon>Hypocreomycetidae</taxon>
        <taxon>Glomerellales</taxon>
        <taxon>Glomerellaceae</taxon>
        <taxon>Colletotrichum</taxon>
        <taxon>Colletotrichum spaethianum species complex</taxon>
    </lineage>
</organism>
<gene>
    <name evidence="2" type="ORF">CI238_06093</name>
</gene>
<protein>
    <submittedName>
        <fullName evidence="2">Uncharacterized protein</fullName>
    </submittedName>
</protein>
<sequence length="81" mass="8473">MRLDSLSRPRVLGGAPRRFGKGSSGNDRNVLGAGVDEDDLWFAGAAVLSMERAGAEACGADEPNRKKLHAGSIHIVGSWGP</sequence>
<evidence type="ECO:0000313" key="2">
    <source>
        <dbReference type="EMBL" id="KZL82049.1"/>
    </source>
</evidence>
<name>A0A161XXV0_COLIC</name>
<feature type="region of interest" description="Disordered" evidence="1">
    <location>
        <begin position="1"/>
        <end position="31"/>
    </location>
</feature>
<evidence type="ECO:0000313" key="3">
    <source>
        <dbReference type="Proteomes" id="UP000076584"/>
    </source>
</evidence>
<dbReference type="AlphaFoldDB" id="A0A161XXV0"/>
<dbReference type="Proteomes" id="UP000076584">
    <property type="component" value="Unassembled WGS sequence"/>
</dbReference>
<reference evidence="2 3" key="1">
    <citation type="submission" date="2015-06" db="EMBL/GenBank/DDBJ databases">
        <title>Survival trade-offs in plant roots during colonization by closely related pathogenic and mutualistic fungi.</title>
        <authorList>
            <person name="Hacquard S."/>
            <person name="Kracher B."/>
            <person name="Hiruma K."/>
            <person name="Weinman A."/>
            <person name="Muench P."/>
            <person name="Garrido Oter R."/>
            <person name="Ver Loren van Themaat E."/>
            <person name="Dallerey J.-F."/>
            <person name="Damm U."/>
            <person name="Henrissat B."/>
            <person name="Lespinet O."/>
            <person name="Thon M."/>
            <person name="Kemen E."/>
            <person name="McHardy A.C."/>
            <person name="Schulze-Lefert P."/>
            <person name="O'Connell R.J."/>
        </authorList>
    </citation>
    <scope>NUCLEOTIDE SEQUENCE [LARGE SCALE GENOMIC DNA]</scope>
    <source>
        <strain evidence="2 3">MAFF 238704</strain>
    </source>
</reference>
<dbReference type="EMBL" id="LFIW01001519">
    <property type="protein sequence ID" value="KZL82049.1"/>
    <property type="molecule type" value="Genomic_DNA"/>
</dbReference>
<keyword evidence="3" id="KW-1185">Reference proteome</keyword>
<proteinExistence type="predicted"/>